<evidence type="ECO:0000313" key="2">
    <source>
        <dbReference type="Proteomes" id="UP001482620"/>
    </source>
</evidence>
<proteinExistence type="predicted"/>
<evidence type="ECO:0000313" key="1">
    <source>
        <dbReference type="EMBL" id="MEQ2252527.1"/>
    </source>
</evidence>
<keyword evidence="2" id="KW-1185">Reference proteome</keyword>
<dbReference type="EMBL" id="JAHRIQ010095202">
    <property type="protein sequence ID" value="MEQ2252527.1"/>
    <property type="molecule type" value="Genomic_DNA"/>
</dbReference>
<reference evidence="1 2" key="1">
    <citation type="submission" date="2021-06" db="EMBL/GenBank/DDBJ databases">
        <authorList>
            <person name="Palmer J.M."/>
        </authorList>
    </citation>
    <scope>NUCLEOTIDE SEQUENCE [LARGE SCALE GENOMIC DNA]</scope>
    <source>
        <strain evidence="2">if_2019</strain>
        <tissue evidence="1">Muscle</tissue>
    </source>
</reference>
<protein>
    <submittedName>
        <fullName evidence="1">Uncharacterized protein</fullName>
    </submittedName>
</protein>
<sequence>MMPQLLVRQKVSHRLCAAGSRCVDAFKEDRPPPLVPVSASSFWFPCLSLPSHSNSIFILGTLEMYVSVLKEEREAETSSPWTCNILWTTDKQSAWLIVWLSQ</sequence>
<gene>
    <name evidence="1" type="ORF">ILYODFUR_022678</name>
</gene>
<comment type="caution">
    <text evidence="1">The sequence shown here is derived from an EMBL/GenBank/DDBJ whole genome shotgun (WGS) entry which is preliminary data.</text>
</comment>
<dbReference type="Proteomes" id="UP001482620">
    <property type="component" value="Unassembled WGS sequence"/>
</dbReference>
<organism evidence="1 2">
    <name type="scientific">Ilyodon furcidens</name>
    <name type="common">goldbreast splitfin</name>
    <dbReference type="NCBI Taxonomy" id="33524"/>
    <lineage>
        <taxon>Eukaryota</taxon>
        <taxon>Metazoa</taxon>
        <taxon>Chordata</taxon>
        <taxon>Craniata</taxon>
        <taxon>Vertebrata</taxon>
        <taxon>Euteleostomi</taxon>
        <taxon>Actinopterygii</taxon>
        <taxon>Neopterygii</taxon>
        <taxon>Teleostei</taxon>
        <taxon>Neoteleostei</taxon>
        <taxon>Acanthomorphata</taxon>
        <taxon>Ovalentaria</taxon>
        <taxon>Atherinomorphae</taxon>
        <taxon>Cyprinodontiformes</taxon>
        <taxon>Goodeidae</taxon>
        <taxon>Ilyodon</taxon>
    </lineage>
</organism>
<name>A0ABV0V598_9TELE</name>
<accession>A0ABV0V598</accession>